<feature type="transmembrane region" description="Helical" evidence="12">
    <location>
        <begin position="3198"/>
        <end position="3219"/>
    </location>
</feature>
<dbReference type="GO" id="GO:0005262">
    <property type="term" value="F:calcium channel activity"/>
    <property type="evidence" value="ECO:0007669"/>
    <property type="project" value="InterPro"/>
</dbReference>
<feature type="region of interest" description="Disordered" evidence="11">
    <location>
        <begin position="2726"/>
        <end position="2752"/>
    </location>
</feature>
<feature type="domain" description="RIH" evidence="13">
    <location>
        <begin position="1830"/>
        <end position="2002"/>
    </location>
</feature>
<feature type="compositionally biased region" description="Basic and acidic residues" evidence="11">
    <location>
        <begin position="267"/>
        <end position="279"/>
    </location>
</feature>
<organism evidence="17 18">
    <name type="scientific">Tetrahymena thermophila (strain SB210)</name>
    <dbReference type="NCBI Taxonomy" id="312017"/>
    <lineage>
        <taxon>Eukaryota</taxon>
        <taxon>Sar</taxon>
        <taxon>Alveolata</taxon>
        <taxon>Ciliophora</taxon>
        <taxon>Intramacronucleata</taxon>
        <taxon>Oligohymenophorea</taxon>
        <taxon>Hymenostomatida</taxon>
        <taxon>Tetrahymenina</taxon>
        <taxon>Tetrahymenidae</taxon>
        <taxon>Tetrahymena</taxon>
    </lineage>
</organism>
<evidence type="ECO:0000313" key="18">
    <source>
        <dbReference type="Proteomes" id="UP000009168"/>
    </source>
</evidence>
<feature type="transmembrane region" description="Helical" evidence="12">
    <location>
        <begin position="3332"/>
        <end position="3350"/>
    </location>
</feature>
<feature type="domain" description="RyR/IP3R Homology associated" evidence="15">
    <location>
        <begin position="2622"/>
        <end position="2720"/>
    </location>
</feature>
<protein>
    <submittedName>
        <fullName evidence="17">MIR domain protein</fullName>
    </submittedName>
</protein>
<feature type="compositionally biased region" description="Polar residues" evidence="11">
    <location>
        <begin position="2735"/>
        <end position="2752"/>
    </location>
</feature>
<keyword evidence="5 12" id="KW-1133">Transmembrane helix</keyword>
<dbReference type="RefSeq" id="XP_976640.2">
    <property type="nucleotide sequence ID" value="XM_971547.2"/>
</dbReference>
<feature type="transmembrane region" description="Helical" evidence="12">
    <location>
        <begin position="3248"/>
        <end position="3269"/>
    </location>
</feature>
<dbReference type="EMBL" id="GG662864">
    <property type="protein sequence ID" value="EAR86045.2"/>
    <property type="molecule type" value="Genomic_DNA"/>
</dbReference>
<evidence type="ECO:0000256" key="5">
    <source>
        <dbReference type="ARBA" id="ARBA00022989"/>
    </source>
</evidence>
<dbReference type="InParanoid" id="I7M0A1"/>
<keyword evidence="6" id="KW-0406">Ion transport</keyword>
<evidence type="ECO:0000259" key="13">
    <source>
        <dbReference type="Pfam" id="PF01365"/>
    </source>
</evidence>
<evidence type="ECO:0000256" key="1">
    <source>
        <dbReference type="ARBA" id="ARBA00004127"/>
    </source>
</evidence>
<dbReference type="Pfam" id="PF01365">
    <property type="entry name" value="RYDR_ITPR"/>
    <property type="match status" value="2"/>
</dbReference>
<dbReference type="InterPro" id="IPR035910">
    <property type="entry name" value="RyR/IP3R_RIH_dom_sf"/>
</dbReference>
<name>I7M0A1_TETTS</name>
<evidence type="ECO:0000256" key="8">
    <source>
        <dbReference type="ARBA" id="ARBA00023286"/>
    </source>
</evidence>
<keyword evidence="18" id="KW-1185">Reference proteome</keyword>
<feature type="coiled-coil region" evidence="10">
    <location>
        <begin position="52"/>
        <end position="82"/>
    </location>
</feature>
<dbReference type="InterPro" id="IPR014821">
    <property type="entry name" value="Ins145_P3_rcpt"/>
</dbReference>
<gene>
    <name evidence="17" type="ORF">TTHERM_00545830</name>
</gene>
<evidence type="ECO:0000256" key="9">
    <source>
        <dbReference type="ARBA" id="ARBA00023303"/>
    </source>
</evidence>
<feature type="transmembrane region" description="Helical" evidence="12">
    <location>
        <begin position="3226"/>
        <end position="3242"/>
    </location>
</feature>
<dbReference type="InterPro" id="IPR016093">
    <property type="entry name" value="MIR_motif"/>
</dbReference>
<dbReference type="SUPFAM" id="SSF82109">
    <property type="entry name" value="MIR domain"/>
    <property type="match status" value="1"/>
</dbReference>
<feature type="transmembrane region" description="Helical" evidence="12">
    <location>
        <begin position="3084"/>
        <end position="3104"/>
    </location>
</feature>
<dbReference type="InterPro" id="IPR000699">
    <property type="entry name" value="RIH_dom"/>
</dbReference>
<dbReference type="InterPro" id="IPR013662">
    <property type="entry name" value="RIH_assoc-dom"/>
</dbReference>
<evidence type="ECO:0000256" key="3">
    <source>
        <dbReference type="ARBA" id="ARBA00022692"/>
    </source>
</evidence>
<feature type="region of interest" description="Disordered" evidence="11">
    <location>
        <begin position="258"/>
        <end position="300"/>
    </location>
</feature>
<dbReference type="InterPro" id="IPR036300">
    <property type="entry name" value="MIR_dom_sf"/>
</dbReference>
<evidence type="ECO:0000256" key="12">
    <source>
        <dbReference type="SAM" id="Phobius"/>
    </source>
</evidence>
<feature type="transmembrane region" description="Helical" evidence="12">
    <location>
        <begin position="3128"/>
        <end position="3149"/>
    </location>
</feature>
<feature type="domain" description="RIH" evidence="13">
    <location>
        <begin position="761"/>
        <end position="1042"/>
    </location>
</feature>
<proteinExistence type="predicted"/>
<dbReference type="Pfam" id="PF08709">
    <property type="entry name" value="Ins145_P3_rec"/>
    <property type="match status" value="1"/>
</dbReference>
<evidence type="ECO:0000313" key="17">
    <source>
        <dbReference type="EMBL" id="EAR86045.2"/>
    </source>
</evidence>
<dbReference type="GO" id="GO:0016020">
    <property type="term" value="C:membrane"/>
    <property type="evidence" value="ECO:0007669"/>
    <property type="project" value="InterPro"/>
</dbReference>
<evidence type="ECO:0000256" key="4">
    <source>
        <dbReference type="ARBA" id="ARBA00022737"/>
    </source>
</evidence>
<dbReference type="InterPro" id="IPR015925">
    <property type="entry name" value="Ryanodine_IP3_receptor"/>
</dbReference>
<keyword evidence="3 12" id="KW-0812">Transmembrane</keyword>
<feature type="transmembrane region" description="Helical" evidence="12">
    <location>
        <begin position="3170"/>
        <end position="3192"/>
    </location>
</feature>
<dbReference type="Pfam" id="PF02815">
    <property type="entry name" value="MIR"/>
    <property type="match status" value="1"/>
</dbReference>
<evidence type="ECO:0000256" key="2">
    <source>
        <dbReference type="ARBA" id="ARBA00022448"/>
    </source>
</evidence>
<dbReference type="GeneID" id="7835804"/>
<accession>I7M0A1</accession>
<dbReference type="Pfam" id="PF08454">
    <property type="entry name" value="RIH_assoc"/>
    <property type="match status" value="1"/>
</dbReference>
<dbReference type="KEGG" id="tet:TTHERM_00545830"/>
<dbReference type="eggNOG" id="KOG3533">
    <property type="taxonomic scope" value="Eukaryota"/>
</dbReference>
<evidence type="ECO:0000259" key="14">
    <source>
        <dbReference type="Pfam" id="PF02815"/>
    </source>
</evidence>
<dbReference type="SUPFAM" id="SSF100909">
    <property type="entry name" value="IP3 receptor type 1 binding core, domain 2"/>
    <property type="match status" value="2"/>
</dbReference>
<keyword evidence="7 12" id="KW-0472">Membrane</keyword>
<dbReference type="GO" id="GO:0012505">
    <property type="term" value="C:endomembrane system"/>
    <property type="evidence" value="ECO:0007669"/>
    <property type="project" value="UniProtKB-SubCell"/>
</dbReference>
<evidence type="ECO:0000256" key="7">
    <source>
        <dbReference type="ARBA" id="ARBA00023136"/>
    </source>
</evidence>
<keyword evidence="8" id="KW-1071">Ligand-gated ion channel</keyword>
<keyword evidence="10" id="KW-0175">Coiled coil</keyword>
<feature type="compositionally biased region" description="Polar residues" evidence="11">
    <location>
        <begin position="1503"/>
        <end position="1526"/>
    </location>
</feature>
<comment type="subcellular location">
    <subcellularLocation>
        <location evidence="1">Endomembrane system</location>
        <topology evidence="1">Multi-pass membrane protein</topology>
    </subcellularLocation>
</comment>
<feature type="region of interest" description="Disordered" evidence="11">
    <location>
        <begin position="1499"/>
        <end position="1564"/>
    </location>
</feature>
<feature type="domain" description="MIR" evidence="14">
    <location>
        <begin position="505"/>
        <end position="667"/>
    </location>
</feature>
<dbReference type="PANTHER" id="PTHR13715:SF99">
    <property type="entry name" value="INOSITOL 1,4,5-TRISPHOSPHATE RECEPTOR-LIKE PROTEIN A"/>
    <property type="match status" value="1"/>
</dbReference>
<keyword evidence="9" id="KW-0407">Ion channel</keyword>
<dbReference type="Proteomes" id="UP000009168">
    <property type="component" value="Unassembled WGS sequence"/>
</dbReference>
<evidence type="ECO:0000259" key="15">
    <source>
        <dbReference type="Pfam" id="PF08454"/>
    </source>
</evidence>
<feature type="coiled-coil region" evidence="10">
    <location>
        <begin position="2939"/>
        <end position="2966"/>
    </location>
</feature>
<keyword evidence="4" id="KW-0677">Repeat</keyword>
<dbReference type="CDD" id="cd23263">
    <property type="entry name" value="beta-trefoil_MIR"/>
    <property type="match status" value="1"/>
</dbReference>
<sequence length="3489" mass="408197">MSDTEDNIQKPPHIRYGSIISISHFQDDNAFIYADGHVKKDVTLKSFSLYKKAQQLKQLEMLRKKKQKLNKNDEEANKLLTRQIETQQYLLQDDDNNASYEIDQQVFEDEISQKKGQDQGKTNSHFVQNSLNKLDIEEENDAGSKMNQYNGIKPMVGEREIDQKLKESTRQKLNQNQKKKLSNLNKQSFSNCLFMVFPSLTNTQKNRVVKSLGYESDESDNELDDAETIFINPYTQQQQQARGNNKASVDTQLLLKKIQTLNQPQSPKDKKGKQDEIKSDPANADNEEEDKQQDQDYLDRENLDKQKVNLLNEYKANFDTFKKAKDQTVSFNSVVQLLHLNSAKWLAIKPIEAKHQKENFRMTLEAYTSENTMFKIIPSFKYQKDGDQVIFANEIVYIARAQDINNRTTFFNASDEISKINSNATNNYTQQNLNTIQPRKSFINNSLQSIPNYTTGFEQFTQQTQVKMASLENEIQKREINGSQENQTNFKLNLFQENYTEYQQYLKCGDVIWLHHSEATSQIGVSRKDKGVNKYTFTSMNLKTWMSLENLDLKVIGTAKQSIYEQYSGNTFGMWQVESQKISDGGFVEFGNLYRLKHLSSGFFLSVLKKKNIEISQSNNINDFFELGLVEVPDSSSLFTFDCLHKDKQKHKYVQLNSYVYIMSKKYKYYIDVEVDETQIQKSGNTYTNFSYPQLKINQNEKLLFKVYQADKNEVWEINYVISCFGYLTKLALAFENNPIRSKSDEKIMFSHVRKIKKAIQCIVDLTRFCENKVYNISPQQKFGTANQFRQKLLREQYFIDLLIKILENALQKFELDVWIKSQDILQNSLVSHTKNKSSVSQFNLQSTQKNSTQDFQMKGGDSQIDQKEYVAYINWKVTLSKFIYKLLEAICLQNSSNQIYTFQLIPFFQIHGKYISEAVDCISNICSSNEQLLINLSENLQIQYDFNENTYIKEDQSRTVKFLINLYDGNPKIYKESSVENKVQFAQHEKLANKPINLINFFMSLLWDPTAKNKSDYLRFLSRVCYFNEKGITINQENIYKLYKKFSAIREEIQLNLQYENGRLKKIQHFQELENTCEQIMFYANLSYGRNYLWSKYLKDKFKSEDLFTLIWDSKIINDEIQQKLSSSLCRLAQTLYIDYEPLNRVYRPNYCRLFQEVNIKKKKDKKDKNQKDKQAEIISSQEIEKYRKLLSSLKEYLNQISIEIDEQARLFNPNKSKSYSNLNASGKSPSSDPFKQSFDYSIIPQKPKNISGTEVLQTIMDLLDLLLHLDIYSIVDREADFSELLSFLLRILQYDRIGIKFMSAFYLTEMNSSKKKLEQQNAAALTNIAGGFCDGLTKLFKLISDLIQPQSKTSNQEDQNGNIFEFRTVDDNMLFNNPIMKGFVKLNNLIETIMYADSESIQLENKIKQKICEILDKFLSFRQDYLLTNSLCFFKKLVKNDIEKIEKNDSKLFKAFDIHKQNQSIGKQTLSGFFASEFMNIGGDDDAPIDDKLQVNRSRVDSNTPLNNKRVSIATPEQKQQKQSAFKPRLGQNNSKDLGSNPQLKPQESKRSSTISGKQKQNTIIKPIDEQFSDWWIDTIKKEQNKYILPPISMTGLQKVDKQYQEPEEKLNLNLNLNLNLMGTEEIVQPKFKNFVDDKKQIIYSFDQLLTMKEKGNKKLKEIGQLTHSALPSLLCTFLQTQDQDLEIKVLNIIMRLFNQRFELVENLGELQIIFDANKTQLFQFLRQQFRTVSKLMEQSEIWFQTLEKKQNVQLINAQSGEPTPSHISMSSKLVNKIMDQTDNSPFQLSKGVSVLKRSTFSEKEHEAYMILKLIESIRNGLCLDIIINPNQDQLGQHVIVRNKNIDPEKQKIHKYLKLYEPIIQLIKDGMPHFDNIIMSESYTILTKRMIYKLFLEAFGYLKDFVTKNPDNQMLISMYLNSFLSHLQYDLGQIDLICEIYKDNIDLIGNISSDLVQTFINLIEHEGRQDKFLDFFIVIQKSNKKMVFENQLLVLNSFLPLEGLNELEIKLTYSDGAKKTSDIQFYFEDVNTMDDQNLIDRLMEVDFRDTYLDQPFRYHAKLLICLLYSTLQTNLDINDPFLNISKDHFNISVAKLKKTFSFFYLLEVLQKEDDFVQYSGYTYQEDEKVEVQDDVILQSQFLSDKELRKQGFSYLKPYVCDFIKIVHIFSDTQMTETLFSELTYTQKEFSQFIEKEGLRFISVQEDKINLRYVEYVCIHVFGMVQAYFDKYLQNYVDKHSKEEEERRDLVKVREFVDNIAKKMKSSKTIRKQFQDYDKHFERVKTLQRSFFKATNVILNNDEADDFFDAMSQSESRSDIDNEQVQDLEPDQQNKQVGFSLFPSSNFKPEMKSSNQIIKKEVKLDSSSRKESLFGSKDKLGIQEMILQEYQELHWKQFVVAMNKSDLIIEQVDREVKAFADAILNIEQYIDQEYQRYIDPKLDLNLILKKFIKFLQFSLKVGNSKQTALTLINVLKTIVEKDPEQIVNRQDQMDKLGASQMVLIILSEYSHNLDGQLYIDFVSFLNTLLKGGNSRVQKTVYDFFVNQPKSEIIFMKFSQFIRKQIDYIEQEAKIKKRKEEEKKGKLKNIGNDDFQEGISQIVDDEEGKDDGEEGTSFTHAQDVIILDCVLDFLSLAVAGHYTEMQDYIREQFNLRNKYDMVQNVADLLKAYYNEGGQQQYYEGMMKCLDTLIKFVQGPCFNNQQAVSDSKFFDVAHDLFEREMKYKSGPDDGKSQFTSRKSQTGSKQGRQTIKTKSILSRVKQGSGEEPFENWMIARLQYKCLCLVHSLLEGRNVKIDQSIIKKIARNIQIDTIEKRIVEVYTSFDTIYNGDYVMGSFDHINFSFDPSNIKEQENPYYKQNMDKYPNTIIQNAFMLYILFCLYKDSGERIDNNIMQFYKLQYKKSILSEKNALISFLTGDNLIGNIVTFVKSFIESSIKTAQSIKNQAQKQIKNLREQPSEEEDELARRKLQAKQQEKFKENLQKAVKFLFKNTAHIEVLRNGQIEIIYFYLLPFCQRLPKDKKKDFNEQVDRTNEKAKVTGLMTQADYLLDVCRQEENLNKFFMSNKFISLFANYVKLWKDVAFMLTIVLNIFNLLTFTSKFDDRFYNQHLFLDYKSYSVQQTNRIIYLLGAIMTCCSMFVVSFFLVKNLPVLIKRIWSADKGQENELFKHFLARIFLWLFKLIKIMVSLLQEIEIIYYICYGTFAILGTVVHPFFFTFHLSEIFIRFPLLMSVINAVYIPRKNLLLTYILYLILAWLFSLFAYYFYASTILTDECSTLAYCFGLLLDQTFKSNGGVGGYITGNFQGTDHDGNRTDHDFFQPGRFFFDNLFCIFVVIIMVNIVAGQIIDQFGELRERENSKIEDTEGKCFICGIKSDLFDKKVDKSSRGGFYSHIKENHHMWNYVFYIGYLRSINPLEYSGIQQFIHDMIQENEPAWFPTNRASDLDLEEDSSEKEKQIVNEIIQNTNLINESAKNVLKTLSQLKNN</sequence>
<reference evidence="18" key="1">
    <citation type="journal article" date="2006" name="PLoS Biol.">
        <title>Macronuclear genome sequence of the ciliate Tetrahymena thermophila, a model eukaryote.</title>
        <authorList>
            <person name="Eisen J.A."/>
            <person name="Coyne R.S."/>
            <person name="Wu M."/>
            <person name="Wu D."/>
            <person name="Thiagarajan M."/>
            <person name="Wortman J.R."/>
            <person name="Badger J.H."/>
            <person name="Ren Q."/>
            <person name="Amedeo P."/>
            <person name="Jones K.M."/>
            <person name="Tallon L.J."/>
            <person name="Delcher A.L."/>
            <person name="Salzberg S.L."/>
            <person name="Silva J.C."/>
            <person name="Haas B.J."/>
            <person name="Majoros W.H."/>
            <person name="Farzad M."/>
            <person name="Carlton J.M."/>
            <person name="Smith R.K. Jr."/>
            <person name="Garg J."/>
            <person name="Pearlman R.E."/>
            <person name="Karrer K.M."/>
            <person name="Sun L."/>
            <person name="Manning G."/>
            <person name="Elde N.C."/>
            <person name="Turkewitz A.P."/>
            <person name="Asai D.J."/>
            <person name="Wilkes D.E."/>
            <person name="Wang Y."/>
            <person name="Cai H."/>
            <person name="Collins K."/>
            <person name="Stewart B.A."/>
            <person name="Lee S.R."/>
            <person name="Wilamowska K."/>
            <person name="Weinberg Z."/>
            <person name="Ruzzo W.L."/>
            <person name="Wloga D."/>
            <person name="Gaertig J."/>
            <person name="Frankel J."/>
            <person name="Tsao C.-C."/>
            <person name="Gorovsky M.A."/>
            <person name="Keeling P.J."/>
            <person name="Waller R.F."/>
            <person name="Patron N.J."/>
            <person name="Cherry J.M."/>
            <person name="Stover N.A."/>
            <person name="Krieger C.J."/>
            <person name="del Toro C."/>
            <person name="Ryder H.F."/>
            <person name="Williamson S.C."/>
            <person name="Barbeau R.A."/>
            <person name="Hamilton E.P."/>
            <person name="Orias E."/>
        </authorList>
    </citation>
    <scope>NUCLEOTIDE SEQUENCE [LARGE SCALE GENOMIC DNA]</scope>
    <source>
        <strain evidence="18">SB210</strain>
    </source>
</reference>
<keyword evidence="2" id="KW-0813">Transport</keyword>
<dbReference type="OrthoDB" id="300855at2759"/>
<dbReference type="PANTHER" id="PTHR13715">
    <property type="entry name" value="RYANODINE RECEPTOR AND IP3 RECEPTOR"/>
    <property type="match status" value="1"/>
</dbReference>
<feature type="compositionally biased region" description="Polar residues" evidence="11">
    <location>
        <begin position="1533"/>
        <end position="1564"/>
    </location>
</feature>
<feature type="domain" description="Inositol 1,4,5-trisphosphate/ryanodine receptor" evidence="16">
    <location>
        <begin position="322"/>
        <end position="436"/>
    </location>
</feature>
<evidence type="ECO:0000256" key="11">
    <source>
        <dbReference type="SAM" id="MobiDB-lite"/>
    </source>
</evidence>
<evidence type="ECO:0000256" key="10">
    <source>
        <dbReference type="SAM" id="Coils"/>
    </source>
</evidence>
<dbReference type="Gene3D" id="2.80.10.50">
    <property type="match status" value="2"/>
</dbReference>
<evidence type="ECO:0000256" key="6">
    <source>
        <dbReference type="ARBA" id="ARBA00023065"/>
    </source>
</evidence>
<evidence type="ECO:0000259" key="16">
    <source>
        <dbReference type="Pfam" id="PF08709"/>
    </source>
</evidence>